<accession>A0A834VYJ9</accession>
<keyword evidence="2" id="KW-1185">Reference proteome</keyword>
<comment type="caution">
    <text evidence="1">The sequence shown here is derived from an EMBL/GenBank/DDBJ whole genome shotgun (WGS) entry which is preliminary data.</text>
</comment>
<dbReference type="Proteomes" id="UP000634136">
    <property type="component" value="Unassembled WGS sequence"/>
</dbReference>
<organism evidence="1 2">
    <name type="scientific">Senna tora</name>
    <dbReference type="NCBI Taxonomy" id="362788"/>
    <lineage>
        <taxon>Eukaryota</taxon>
        <taxon>Viridiplantae</taxon>
        <taxon>Streptophyta</taxon>
        <taxon>Embryophyta</taxon>
        <taxon>Tracheophyta</taxon>
        <taxon>Spermatophyta</taxon>
        <taxon>Magnoliopsida</taxon>
        <taxon>eudicotyledons</taxon>
        <taxon>Gunneridae</taxon>
        <taxon>Pentapetalae</taxon>
        <taxon>rosids</taxon>
        <taxon>fabids</taxon>
        <taxon>Fabales</taxon>
        <taxon>Fabaceae</taxon>
        <taxon>Caesalpinioideae</taxon>
        <taxon>Cassia clade</taxon>
        <taxon>Senna</taxon>
    </lineage>
</organism>
<name>A0A834VYJ9_9FABA</name>
<proteinExistence type="predicted"/>
<gene>
    <name evidence="1" type="ORF">G2W53_041273</name>
</gene>
<evidence type="ECO:0000313" key="1">
    <source>
        <dbReference type="EMBL" id="KAF7802162.1"/>
    </source>
</evidence>
<dbReference type="AlphaFoldDB" id="A0A834VYJ9"/>
<dbReference type="EMBL" id="JAAIUW010000013">
    <property type="protein sequence ID" value="KAF7802162.1"/>
    <property type="molecule type" value="Genomic_DNA"/>
</dbReference>
<protein>
    <submittedName>
        <fullName evidence="1">Uncharacterized protein</fullName>
    </submittedName>
</protein>
<reference evidence="1" key="1">
    <citation type="submission" date="2020-09" db="EMBL/GenBank/DDBJ databases">
        <title>Genome-Enabled Discovery of Anthraquinone Biosynthesis in Senna tora.</title>
        <authorList>
            <person name="Kang S.-H."/>
            <person name="Pandey R.P."/>
            <person name="Lee C.-M."/>
            <person name="Sim J.-S."/>
            <person name="Jeong J.-T."/>
            <person name="Choi B.-S."/>
            <person name="Jung M."/>
            <person name="Ginzburg D."/>
            <person name="Zhao K."/>
            <person name="Won S.Y."/>
            <person name="Oh T.-J."/>
            <person name="Yu Y."/>
            <person name="Kim N.-H."/>
            <person name="Lee O.R."/>
            <person name="Lee T.-H."/>
            <person name="Bashyal P."/>
            <person name="Kim T.-S."/>
            <person name="Lee W.-H."/>
            <person name="Kawkins C."/>
            <person name="Kim C.-K."/>
            <person name="Kim J.S."/>
            <person name="Ahn B.O."/>
            <person name="Rhee S.Y."/>
            <person name="Sohng J.K."/>
        </authorList>
    </citation>
    <scope>NUCLEOTIDE SEQUENCE</scope>
    <source>
        <tissue evidence="1">Leaf</tissue>
    </source>
</reference>
<sequence length="23" mass="2448">MANPSRSKTFSVATMAAMSRCPC</sequence>
<evidence type="ECO:0000313" key="2">
    <source>
        <dbReference type="Proteomes" id="UP000634136"/>
    </source>
</evidence>